<dbReference type="Pfam" id="PF19062">
    <property type="entry name" value="DUF5758"/>
    <property type="match status" value="1"/>
</dbReference>
<evidence type="ECO:0000313" key="2">
    <source>
        <dbReference type="EMBL" id="AEJ34458.1"/>
    </source>
</evidence>
<dbReference type="EMBL" id="HQ336222">
    <property type="protein sequence ID" value="ADO18063.1"/>
    <property type="molecule type" value="Genomic_DNA"/>
</dbReference>
<accession>A0A0G2Y044</accession>
<protein>
    <submittedName>
        <fullName evidence="2">Uncharacterized protein L223</fullName>
    </submittedName>
</protein>
<dbReference type="EMBL" id="KM982401">
    <property type="protein sequence ID" value="AKI78983.1"/>
    <property type="molecule type" value="Genomic_DNA"/>
</dbReference>
<sequence length="156" mass="18051">MTKKFIGKEDFANLQKNKSGIYISNDYITVYKKVYCKNRLYNSRTSFDSEESVHDIFNPESIVELEIPPGAIIVKPVSNNYTKMNKMRTNKAIVNKITRLIDNKQIDDSYVCYSTYDPSFRYKVGSTVGTRLDTNVNKTNVSGIHFFKDQKEAENY</sequence>
<dbReference type="Proteomes" id="UP000274448">
    <property type="component" value="Segment"/>
</dbReference>
<name>A0A0G2Y044_MIMIV</name>
<evidence type="ECO:0000313" key="8">
    <source>
        <dbReference type="Proteomes" id="UP000274448"/>
    </source>
</evidence>
<evidence type="ECO:0000313" key="5">
    <source>
        <dbReference type="Proteomes" id="UP000201519"/>
    </source>
</evidence>
<organism evidence="1 5">
    <name type="scientific">Acanthamoeba polyphaga mimivirus</name>
    <name type="common">APMV</name>
    <dbReference type="NCBI Taxonomy" id="212035"/>
    <lineage>
        <taxon>Viruses</taxon>
        <taxon>Varidnaviria</taxon>
        <taxon>Bamfordvirae</taxon>
        <taxon>Nucleocytoviricota</taxon>
        <taxon>Megaviricetes</taxon>
        <taxon>Imitervirales</taxon>
        <taxon>Mimiviridae</taxon>
        <taxon>Megamimivirinae</taxon>
        <taxon>Mimivirus</taxon>
        <taxon>Mimivirus bradfordmassiliense</taxon>
    </lineage>
</organism>
<dbReference type="Proteomes" id="UP000241474">
    <property type="component" value="Segment"/>
</dbReference>
<keyword evidence="5" id="KW-1185">Reference proteome</keyword>
<evidence type="ECO:0000313" key="6">
    <source>
        <dbReference type="Proteomes" id="UP000240552"/>
    </source>
</evidence>
<dbReference type="GeneID" id="9924830"/>
<evidence type="ECO:0000313" key="4">
    <source>
        <dbReference type="EMBL" id="AKI80880.1"/>
    </source>
</evidence>
<evidence type="ECO:0000313" key="7">
    <source>
        <dbReference type="Proteomes" id="UP000241474"/>
    </source>
</evidence>
<dbReference type="InterPro" id="IPR043919">
    <property type="entry name" value="DUF5758"/>
</dbReference>
<dbReference type="Proteomes" id="UP000201519">
    <property type="component" value="Segment"/>
</dbReference>
<accession>E3VZ86</accession>
<dbReference type="KEGG" id="vg:9924830"/>
<evidence type="ECO:0000313" key="3">
    <source>
        <dbReference type="EMBL" id="AKI78983.1"/>
    </source>
</evidence>
<dbReference type="Proteomes" id="UP000240552">
    <property type="component" value="Segment"/>
</dbReference>
<reference evidence="1 5" key="2">
    <citation type="journal article" date="2011" name="Virol. J.">
        <title>Breaking the 1000-gene barrier for Mimivirus using ultra-deep genome and transcriptome sequencing.</title>
        <authorList>
            <person name="Legendre M."/>
            <person name="Santini S."/>
            <person name="Rico A."/>
            <person name="Abergel C."/>
            <person name="Claverie J.M."/>
        </authorList>
    </citation>
    <scope>NUCLEOTIDE SEQUENCE [LARGE SCALE GENOMIC DNA]</scope>
</reference>
<dbReference type="RefSeq" id="YP_003986719.1">
    <property type="nucleotide sequence ID" value="NC_014649.1"/>
</dbReference>
<proteinExistence type="predicted"/>
<gene>
    <name evidence="1" type="primary">L223</name>
    <name evidence="2" type="ORF">MIMI_L223</name>
</gene>
<dbReference type="EMBL" id="KM982403">
    <property type="protein sequence ID" value="AKI80880.1"/>
    <property type="molecule type" value="Genomic_DNA"/>
</dbReference>
<organismHost>
    <name type="scientific">Acanthamoeba polyphaga</name>
    <name type="common">Amoeba</name>
    <dbReference type="NCBI Taxonomy" id="5757"/>
</organismHost>
<dbReference type="EMBL" id="JN036606">
    <property type="protein sequence ID" value="AEJ34458.1"/>
    <property type="molecule type" value="Genomic_DNA"/>
</dbReference>
<evidence type="ECO:0000313" key="1">
    <source>
        <dbReference type="EMBL" id="ADO18063.1"/>
    </source>
</evidence>
<reference evidence="2 6" key="1">
    <citation type="journal article" date="2011" name="Proc. Natl. Acad. Sci. U.S.A.">
        <title>Mimivirus shows dramatic genome reduction after intraamoebal culture.</title>
        <authorList>
            <person name="Boyer M."/>
            <person name="Azza S."/>
            <person name="Barrassi L."/>
            <person name="Klose T."/>
            <person name="Campocasso A."/>
            <person name="Pagnier I."/>
            <person name="Fournous G."/>
            <person name="Borg A."/>
            <person name="Robert C."/>
            <person name="Zhang X."/>
            <person name="Desnues C."/>
            <person name="Henrissat B."/>
            <person name="Rossmann M.G."/>
            <person name="La Scola B."/>
            <person name="Raoult D."/>
        </authorList>
    </citation>
    <scope>NUCLEOTIDE SEQUENCE [LARGE SCALE GENOMIC DNA]</scope>
    <source>
        <strain evidence="2">M4</strain>
    </source>
</reference>
<reference evidence="7 8" key="3">
    <citation type="submission" date="2014-10" db="EMBL/GenBank/DDBJ databases">
        <title>Pan-genome analysis of Brazilian lineage A amoebal mimiviruses.</title>
        <authorList>
            <person name="Assis F.L."/>
            <person name="Abrahao J.S."/>
            <person name="Kroon E.G."/>
            <person name="Dornas F.P."/>
            <person name="Andrade K.R."/>
            <person name="Borato P.V.M."/>
            <person name="Pilotto M.R."/>
            <person name="Benamar S."/>
            <person name="LaScola B."/>
            <person name="Colson P."/>
        </authorList>
    </citation>
    <scope>NUCLEOTIDE SEQUENCE [LARGE SCALE GENOMIC DNA]</scope>
    <source>
        <strain evidence="4 8">Amazonia</strain>
        <strain evidence="3 7">Oyster</strain>
    </source>
</reference>
<dbReference type="OrthoDB" id="39920at10239"/>